<evidence type="ECO:0008006" key="3">
    <source>
        <dbReference type="Google" id="ProtNLM"/>
    </source>
</evidence>
<comment type="caution">
    <text evidence="1">The sequence shown here is derived from an EMBL/GenBank/DDBJ whole genome shotgun (WGS) entry which is preliminary data.</text>
</comment>
<dbReference type="RefSeq" id="WP_149900118.1">
    <property type="nucleotide sequence ID" value="NZ_QRFF01000004.1"/>
</dbReference>
<dbReference type="EMBL" id="QRFF01000004">
    <property type="protein sequence ID" value="KAA3500816.1"/>
    <property type="molecule type" value="Genomic_DNA"/>
</dbReference>
<accession>A0AA88JQ48</accession>
<name>A0AA88JQ48_RHIRH</name>
<dbReference type="Gene3D" id="4.10.410.40">
    <property type="match status" value="1"/>
</dbReference>
<dbReference type="AlphaFoldDB" id="A0AA88JQ48"/>
<gene>
    <name evidence="1" type="ORF">DXM27_16565</name>
</gene>
<proteinExistence type="predicted"/>
<protein>
    <recommendedName>
        <fullName evidence="3">Phage tail protein</fullName>
    </recommendedName>
</protein>
<organism evidence="1 2">
    <name type="scientific">Rhizobium rhizogenes</name>
    <name type="common">Agrobacterium rhizogenes</name>
    <dbReference type="NCBI Taxonomy" id="359"/>
    <lineage>
        <taxon>Bacteria</taxon>
        <taxon>Pseudomonadati</taxon>
        <taxon>Pseudomonadota</taxon>
        <taxon>Alphaproteobacteria</taxon>
        <taxon>Hyphomicrobiales</taxon>
        <taxon>Rhizobiaceae</taxon>
        <taxon>Rhizobium/Agrobacterium group</taxon>
        <taxon>Rhizobium</taxon>
    </lineage>
</organism>
<sequence length="158" mass="16426">MGIVTAAGAKVSIGSTSPYTTATAYAGDTWVAIANIEDVGEAGSEAEIVVGKYVDQTYVRKFKGSRDNGNMELVVGRDSGDAGYQALVAAEQTAFAYNFCVELNDKPATGASPKNSKFYFSAIVASRKNNFGDADNIVKTTFTLAISGAIIEVAASAT</sequence>
<evidence type="ECO:0000313" key="1">
    <source>
        <dbReference type="EMBL" id="KAA3500816.1"/>
    </source>
</evidence>
<dbReference type="Proteomes" id="UP000473658">
    <property type="component" value="Unassembled WGS sequence"/>
</dbReference>
<reference evidence="1 2" key="1">
    <citation type="submission" date="2018-08" db="EMBL/GenBank/DDBJ databases">
        <title>Crown Gall in kiwifruit.</title>
        <authorList>
            <person name="Visnovsky S.B."/>
            <person name="Pitman A.R."/>
        </authorList>
    </citation>
    <scope>NUCLEOTIDE SEQUENCE [LARGE SCALE GENOMIC DNA]</scope>
    <source>
        <strain evidence="1 2">SBV_302_78_2</strain>
    </source>
</reference>
<evidence type="ECO:0000313" key="2">
    <source>
        <dbReference type="Proteomes" id="UP000473658"/>
    </source>
</evidence>